<comment type="caution">
    <text evidence="2">The sequence shown here is derived from an EMBL/GenBank/DDBJ whole genome shotgun (WGS) entry which is preliminary data.</text>
</comment>
<dbReference type="EMBL" id="JAQQWN010000004">
    <property type="protein sequence ID" value="KAK8090338.1"/>
    <property type="molecule type" value="Genomic_DNA"/>
</dbReference>
<sequence>MDAIYENDHGQETYKPWLRDRSAHPLEDIQEQVEAALAFLCLFSPTSPWHMRLAQGTAPSPLPASPPATARHQASRRSTPPPLAAPGADGRGHPEDTGGGTDPSPAHADPGREAVADGKRTSTFDFDRVFAHGTDDAAVSDHVAPLVVEGLRFPPWSKRRSRQGPSQANDSVWMKVERPFGTSSQTRSSGVSTAEGKKIRTRRPDYVDLCPVDVSTTIHLEKMEVDRDDR</sequence>
<dbReference type="GeneID" id="92042674"/>
<reference evidence="2 3" key="1">
    <citation type="submission" date="2023-01" db="EMBL/GenBank/DDBJ databases">
        <title>Analysis of 21 Apiospora genomes using comparative genomics revels a genus with tremendous synthesis potential of carbohydrate active enzymes and secondary metabolites.</title>
        <authorList>
            <person name="Sorensen T."/>
        </authorList>
    </citation>
    <scope>NUCLEOTIDE SEQUENCE [LARGE SCALE GENOMIC DNA]</scope>
    <source>
        <strain evidence="2 3">CBS 114990</strain>
    </source>
</reference>
<feature type="compositionally biased region" description="Basic and acidic residues" evidence="1">
    <location>
        <begin position="109"/>
        <end position="120"/>
    </location>
</feature>
<name>A0ABR1X4J4_9PEZI</name>
<dbReference type="RefSeq" id="XP_066673232.1">
    <property type="nucleotide sequence ID" value="XM_066809614.1"/>
</dbReference>
<protein>
    <submittedName>
        <fullName evidence="2">Uncharacterized protein</fullName>
    </submittedName>
</protein>
<feature type="compositionally biased region" description="Polar residues" evidence="1">
    <location>
        <begin position="181"/>
        <end position="192"/>
    </location>
</feature>
<evidence type="ECO:0000313" key="3">
    <source>
        <dbReference type="Proteomes" id="UP001433268"/>
    </source>
</evidence>
<organism evidence="2 3">
    <name type="scientific">Apiospora hydei</name>
    <dbReference type="NCBI Taxonomy" id="1337664"/>
    <lineage>
        <taxon>Eukaryota</taxon>
        <taxon>Fungi</taxon>
        <taxon>Dikarya</taxon>
        <taxon>Ascomycota</taxon>
        <taxon>Pezizomycotina</taxon>
        <taxon>Sordariomycetes</taxon>
        <taxon>Xylariomycetidae</taxon>
        <taxon>Amphisphaeriales</taxon>
        <taxon>Apiosporaceae</taxon>
        <taxon>Apiospora</taxon>
    </lineage>
</organism>
<feature type="region of interest" description="Disordered" evidence="1">
    <location>
        <begin position="156"/>
        <end position="199"/>
    </location>
</feature>
<feature type="region of interest" description="Disordered" evidence="1">
    <location>
        <begin position="54"/>
        <end position="120"/>
    </location>
</feature>
<proteinExistence type="predicted"/>
<evidence type="ECO:0000256" key="1">
    <source>
        <dbReference type="SAM" id="MobiDB-lite"/>
    </source>
</evidence>
<evidence type="ECO:0000313" key="2">
    <source>
        <dbReference type="EMBL" id="KAK8090338.1"/>
    </source>
</evidence>
<dbReference type="Proteomes" id="UP001433268">
    <property type="component" value="Unassembled WGS sequence"/>
</dbReference>
<gene>
    <name evidence="2" type="ORF">PG997_005299</name>
</gene>
<keyword evidence="3" id="KW-1185">Reference proteome</keyword>
<accession>A0ABR1X4J4</accession>